<gene>
    <name evidence="1" type="ORF">COLO4_24850</name>
</gene>
<comment type="caution">
    <text evidence="1">The sequence shown here is derived from an EMBL/GenBank/DDBJ whole genome shotgun (WGS) entry which is preliminary data.</text>
</comment>
<sequence length="73" mass="7893">MLCMSSAFTLDRSWKIQGMVVFSISKYIDNVCVPKGSTNSNLEILVGVQLIGGDGRLPSNALLPSKWTCSINS</sequence>
<name>A0A1R3I683_9ROSI</name>
<proteinExistence type="predicted"/>
<evidence type="ECO:0000313" key="1">
    <source>
        <dbReference type="EMBL" id="OMO78102.1"/>
    </source>
</evidence>
<dbReference type="Proteomes" id="UP000187203">
    <property type="component" value="Unassembled WGS sequence"/>
</dbReference>
<accession>A0A1R3I683</accession>
<evidence type="ECO:0000313" key="2">
    <source>
        <dbReference type="Proteomes" id="UP000187203"/>
    </source>
</evidence>
<reference evidence="2" key="1">
    <citation type="submission" date="2013-09" db="EMBL/GenBank/DDBJ databases">
        <title>Corchorus olitorius genome sequencing.</title>
        <authorList>
            <person name="Alam M."/>
            <person name="Haque M.S."/>
            <person name="Islam M.S."/>
            <person name="Emdad E.M."/>
            <person name="Islam M.M."/>
            <person name="Ahmed B."/>
            <person name="Halim A."/>
            <person name="Hossen Q.M.M."/>
            <person name="Hossain M.Z."/>
            <person name="Ahmed R."/>
            <person name="Khan M.M."/>
            <person name="Islam R."/>
            <person name="Rashid M.M."/>
            <person name="Khan S.A."/>
            <person name="Rahman M.S."/>
            <person name="Alam M."/>
            <person name="Yahiya A.S."/>
            <person name="Khan M.S."/>
            <person name="Azam M.S."/>
            <person name="Haque T."/>
            <person name="Lashkar M.Z.H."/>
            <person name="Akhand A.I."/>
            <person name="Morshed G."/>
            <person name="Roy S."/>
            <person name="Uddin K.S."/>
            <person name="Rabeya T."/>
            <person name="Hossain A.S."/>
            <person name="Chowdhury A."/>
            <person name="Snigdha A.R."/>
            <person name="Mortoza M.S."/>
            <person name="Matin S.A."/>
            <person name="Hoque S.M.E."/>
            <person name="Islam M.K."/>
            <person name="Roy D.K."/>
            <person name="Haider R."/>
            <person name="Moosa M.M."/>
            <person name="Elias S.M."/>
            <person name="Hasan A.M."/>
            <person name="Jahan S."/>
            <person name="Shafiuddin M."/>
            <person name="Mahmood N."/>
            <person name="Shommy N.S."/>
        </authorList>
    </citation>
    <scope>NUCLEOTIDE SEQUENCE [LARGE SCALE GENOMIC DNA]</scope>
    <source>
        <strain evidence="2">cv. O-4</strain>
    </source>
</reference>
<dbReference type="AlphaFoldDB" id="A0A1R3I683"/>
<protein>
    <submittedName>
        <fullName evidence="1">Uncharacterized protein</fullName>
    </submittedName>
</protein>
<organism evidence="1 2">
    <name type="scientific">Corchorus olitorius</name>
    <dbReference type="NCBI Taxonomy" id="93759"/>
    <lineage>
        <taxon>Eukaryota</taxon>
        <taxon>Viridiplantae</taxon>
        <taxon>Streptophyta</taxon>
        <taxon>Embryophyta</taxon>
        <taxon>Tracheophyta</taxon>
        <taxon>Spermatophyta</taxon>
        <taxon>Magnoliopsida</taxon>
        <taxon>eudicotyledons</taxon>
        <taxon>Gunneridae</taxon>
        <taxon>Pentapetalae</taxon>
        <taxon>rosids</taxon>
        <taxon>malvids</taxon>
        <taxon>Malvales</taxon>
        <taxon>Malvaceae</taxon>
        <taxon>Grewioideae</taxon>
        <taxon>Apeibeae</taxon>
        <taxon>Corchorus</taxon>
    </lineage>
</organism>
<keyword evidence="2" id="KW-1185">Reference proteome</keyword>
<dbReference type="EMBL" id="AWUE01018820">
    <property type="protein sequence ID" value="OMO78102.1"/>
    <property type="molecule type" value="Genomic_DNA"/>
</dbReference>